<comment type="similarity">
    <text evidence="4">Belongs to the choline/ethanolamine kinase family.</text>
</comment>
<dbReference type="GO" id="GO:0005737">
    <property type="term" value="C:cytoplasm"/>
    <property type="evidence" value="ECO:0007669"/>
    <property type="project" value="TreeGrafter"/>
</dbReference>
<reference evidence="6 7" key="1">
    <citation type="journal article" date="2024" name="BMC Genomics">
        <title>Genome assembly of redclaw crayfish (Cherax quadricarinatus) provides insights into its immune adaptation and hypoxia tolerance.</title>
        <authorList>
            <person name="Liu Z."/>
            <person name="Zheng J."/>
            <person name="Li H."/>
            <person name="Fang K."/>
            <person name="Wang S."/>
            <person name="He J."/>
            <person name="Zhou D."/>
            <person name="Weng S."/>
            <person name="Chi M."/>
            <person name="Gu Z."/>
            <person name="He J."/>
            <person name="Li F."/>
            <person name="Wang M."/>
        </authorList>
    </citation>
    <scope>NUCLEOTIDE SEQUENCE [LARGE SCALE GENOMIC DNA]</scope>
    <source>
        <strain evidence="6">ZL_2023a</strain>
    </source>
</reference>
<dbReference type="GO" id="GO:0004305">
    <property type="term" value="F:ethanolamine kinase activity"/>
    <property type="evidence" value="ECO:0007669"/>
    <property type="project" value="UniProtKB-EC"/>
</dbReference>
<dbReference type="Gene3D" id="3.90.1200.10">
    <property type="match status" value="1"/>
</dbReference>
<dbReference type="GO" id="GO:0006646">
    <property type="term" value="P:phosphatidylethanolamine biosynthetic process"/>
    <property type="evidence" value="ECO:0007669"/>
    <property type="project" value="TreeGrafter"/>
</dbReference>
<comment type="pathway">
    <text evidence="3">Phospholipid metabolism; phosphatidylethanolamine biosynthesis; phosphatidylethanolamine from ethanolamine: step 1/3.</text>
</comment>
<name>A0AAW0YM80_CHEQU</name>
<keyword evidence="7" id="KW-1185">Reference proteome</keyword>
<dbReference type="SUPFAM" id="SSF56112">
    <property type="entry name" value="Protein kinase-like (PK-like)"/>
    <property type="match status" value="1"/>
</dbReference>
<dbReference type="AlphaFoldDB" id="A0AAW0YM80"/>
<evidence type="ECO:0000256" key="3">
    <source>
        <dbReference type="ARBA" id="ARBA00037883"/>
    </source>
</evidence>
<dbReference type="PANTHER" id="PTHR22603:SF66">
    <property type="entry name" value="ETHANOLAMINE KINASE"/>
    <property type="match status" value="1"/>
</dbReference>
<evidence type="ECO:0000313" key="6">
    <source>
        <dbReference type="EMBL" id="KAK8751214.1"/>
    </source>
</evidence>
<keyword evidence="1" id="KW-0594">Phospholipid biosynthesis</keyword>
<evidence type="ECO:0000313" key="7">
    <source>
        <dbReference type="Proteomes" id="UP001445076"/>
    </source>
</evidence>
<comment type="caution">
    <text evidence="6">The sequence shown here is derived from an EMBL/GenBank/DDBJ whole genome shotgun (WGS) entry which is preliminary data.</text>
</comment>
<feature type="non-terminal residue" evidence="6">
    <location>
        <position position="1"/>
    </location>
</feature>
<sequence length="172" mass="19845">RVEAGGCTKKQLVLLMEELEAHLVPLACPVVFCHNDLVMRNIIWDADTASATFIDYEYAGPNYQPFDIANHFNEYSGMEKPDFSLYPSVAVQRAWLRSYLAQYCSIPEEEVSSHLVEVWRGWVTKFTLASHLFWGVWAFLQACHSSIDFDYIEYGIARLTEYNSRKQAVFDL</sequence>
<keyword evidence="1" id="KW-0443">Lipid metabolism</keyword>
<dbReference type="EC" id="2.7.1.82" evidence="5"/>
<protein>
    <recommendedName>
        <fullName evidence="5">ethanolamine kinase</fullName>
        <ecNumber evidence="5">2.7.1.82</ecNumber>
    </recommendedName>
</protein>
<organism evidence="6 7">
    <name type="scientific">Cherax quadricarinatus</name>
    <name type="common">Australian red claw crayfish</name>
    <dbReference type="NCBI Taxonomy" id="27406"/>
    <lineage>
        <taxon>Eukaryota</taxon>
        <taxon>Metazoa</taxon>
        <taxon>Ecdysozoa</taxon>
        <taxon>Arthropoda</taxon>
        <taxon>Crustacea</taxon>
        <taxon>Multicrustacea</taxon>
        <taxon>Malacostraca</taxon>
        <taxon>Eumalacostraca</taxon>
        <taxon>Eucarida</taxon>
        <taxon>Decapoda</taxon>
        <taxon>Pleocyemata</taxon>
        <taxon>Astacidea</taxon>
        <taxon>Parastacoidea</taxon>
        <taxon>Parastacidae</taxon>
        <taxon>Cherax</taxon>
    </lineage>
</organism>
<dbReference type="Proteomes" id="UP001445076">
    <property type="component" value="Unassembled WGS sequence"/>
</dbReference>
<accession>A0AAW0YM80</accession>
<feature type="non-terminal residue" evidence="6">
    <location>
        <position position="172"/>
    </location>
</feature>
<dbReference type="Pfam" id="PF01633">
    <property type="entry name" value="Choline_kinase"/>
    <property type="match status" value="1"/>
</dbReference>
<dbReference type="EMBL" id="JARKIK010000006">
    <property type="protein sequence ID" value="KAK8751214.1"/>
    <property type="molecule type" value="Genomic_DNA"/>
</dbReference>
<evidence type="ECO:0000256" key="5">
    <source>
        <dbReference type="ARBA" id="ARBA00038874"/>
    </source>
</evidence>
<evidence type="ECO:0000256" key="1">
    <source>
        <dbReference type="ARBA" id="ARBA00023209"/>
    </source>
</evidence>
<dbReference type="PANTHER" id="PTHR22603">
    <property type="entry name" value="CHOLINE/ETHANOALAMINE KINASE"/>
    <property type="match status" value="1"/>
</dbReference>
<evidence type="ECO:0000256" key="2">
    <source>
        <dbReference type="ARBA" id="ARBA00023264"/>
    </source>
</evidence>
<proteinExistence type="inferred from homology"/>
<gene>
    <name evidence="6" type="ORF">OTU49_013478</name>
</gene>
<dbReference type="InterPro" id="IPR011009">
    <property type="entry name" value="Kinase-like_dom_sf"/>
</dbReference>
<keyword evidence="2" id="KW-1208">Phospholipid metabolism</keyword>
<keyword evidence="1" id="KW-0444">Lipid biosynthesis</keyword>
<evidence type="ECO:0000256" key="4">
    <source>
        <dbReference type="ARBA" id="ARBA00038211"/>
    </source>
</evidence>